<dbReference type="STRING" id="301148.B4135_1382"/>
<gene>
    <name evidence="1" type="ORF">B4135_1382</name>
</gene>
<comment type="caution">
    <text evidence="1">The sequence shown here is derived from an EMBL/GenBank/DDBJ whole genome shotgun (WGS) entry which is preliminary data.</text>
</comment>
<sequence length="54" mass="6392">MIIRRGKGGRPAFRNFPADVPRSSLLKCRILTRQSAYRRKRDRTADILHRILTR</sequence>
<dbReference type="EMBL" id="LQYT01000012">
    <property type="protein sequence ID" value="KYD22252.1"/>
    <property type="molecule type" value="Genomic_DNA"/>
</dbReference>
<evidence type="ECO:0000313" key="2">
    <source>
        <dbReference type="Proteomes" id="UP000075683"/>
    </source>
</evidence>
<reference evidence="1 2" key="1">
    <citation type="submission" date="2016-01" db="EMBL/GenBank/DDBJ databases">
        <title>Draft Genome Sequences of Seven Thermophilic Sporeformers Isolated from Foods.</title>
        <authorList>
            <person name="Berendsen E.M."/>
            <person name="Wells-Bennik M.H."/>
            <person name="Krawcyk A.O."/>
            <person name="De Jong A."/>
            <person name="Holsappel S."/>
            <person name="Eijlander R.T."/>
            <person name="Kuipers O.P."/>
        </authorList>
    </citation>
    <scope>NUCLEOTIDE SEQUENCE [LARGE SCALE GENOMIC DNA]</scope>
    <source>
        <strain evidence="1 2">B4135</strain>
    </source>
</reference>
<organism evidence="1 2">
    <name type="scientific">Caldibacillus debilis</name>
    <dbReference type="NCBI Taxonomy" id="301148"/>
    <lineage>
        <taxon>Bacteria</taxon>
        <taxon>Bacillati</taxon>
        <taxon>Bacillota</taxon>
        <taxon>Bacilli</taxon>
        <taxon>Bacillales</taxon>
        <taxon>Bacillaceae</taxon>
        <taxon>Caldibacillus</taxon>
    </lineage>
</organism>
<evidence type="ECO:0000313" key="1">
    <source>
        <dbReference type="EMBL" id="KYD22252.1"/>
    </source>
</evidence>
<protein>
    <submittedName>
        <fullName evidence="1">Uncharacterized protein</fullName>
    </submittedName>
</protein>
<dbReference type="Proteomes" id="UP000075683">
    <property type="component" value="Unassembled WGS sequence"/>
</dbReference>
<name>A0A150MD78_9BACI</name>
<proteinExistence type="predicted"/>
<dbReference type="AlphaFoldDB" id="A0A150MD78"/>
<accession>A0A150MD78</accession>